<dbReference type="KEGG" id="pasa:BAOM_4635"/>
<proteinExistence type="predicted"/>
<dbReference type="Proteomes" id="UP000283095">
    <property type="component" value="Chromosome"/>
</dbReference>
<accession>A0A3T0KY48</accession>
<organism evidence="1 2">
    <name type="scientific">Peribacillus asahii</name>
    <dbReference type="NCBI Taxonomy" id="228899"/>
    <lineage>
        <taxon>Bacteria</taxon>
        <taxon>Bacillati</taxon>
        <taxon>Bacillota</taxon>
        <taxon>Bacilli</taxon>
        <taxon>Bacillales</taxon>
        <taxon>Bacillaceae</taxon>
        <taxon>Peribacillus</taxon>
    </lineage>
</organism>
<dbReference type="EMBL" id="CP026095">
    <property type="protein sequence ID" value="AZV45213.1"/>
    <property type="molecule type" value="Genomic_DNA"/>
</dbReference>
<dbReference type="AlphaFoldDB" id="A0A3T0KY48"/>
<evidence type="ECO:0000313" key="2">
    <source>
        <dbReference type="Proteomes" id="UP000283095"/>
    </source>
</evidence>
<dbReference type="RefSeq" id="WP_164853306.1">
    <property type="nucleotide sequence ID" value="NZ_CP026095.1"/>
</dbReference>
<reference evidence="1 2" key="1">
    <citation type="submission" date="2018-01" db="EMBL/GenBank/DDBJ databases">
        <title>Bacillus asahii Genome sequencing and assembly.</title>
        <authorList>
            <person name="Jiang H."/>
            <person name="Feng Y."/>
            <person name="Zhao F."/>
            <person name="Lin X."/>
        </authorList>
    </citation>
    <scope>NUCLEOTIDE SEQUENCE [LARGE SCALE GENOMIC DNA]</scope>
    <source>
        <strain evidence="1 2">OM18</strain>
    </source>
</reference>
<evidence type="ECO:0000313" key="1">
    <source>
        <dbReference type="EMBL" id="AZV45213.1"/>
    </source>
</evidence>
<name>A0A3T0KY48_9BACI</name>
<protein>
    <submittedName>
        <fullName evidence="1">Uncharacterized protein</fullName>
    </submittedName>
</protein>
<gene>
    <name evidence="1" type="ORF">BAOM_4635</name>
</gene>
<sequence length="47" mass="5537">MDKQQQEHFFRLLRQTYESATADEDVSIEKILAQIKSGLSDIFKKLH</sequence>